<evidence type="ECO:0000256" key="1">
    <source>
        <dbReference type="SAM" id="MobiDB-lite"/>
    </source>
</evidence>
<organism evidence="4 6">
    <name type="scientific">Eggerthella sinensis</name>
    <dbReference type="NCBI Taxonomy" id="242230"/>
    <lineage>
        <taxon>Bacteria</taxon>
        <taxon>Bacillati</taxon>
        <taxon>Actinomycetota</taxon>
        <taxon>Coriobacteriia</taxon>
        <taxon>Eggerthellales</taxon>
        <taxon>Eggerthellaceae</taxon>
        <taxon>Eggerthella</taxon>
    </lineage>
</organism>
<dbReference type="EMBL" id="PPTT01000027">
    <property type="protein sequence ID" value="RDB66873.1"/>
    <property type="molecule type" value="Genomic_DNA"/>
</dbReference>
<comment type="caution">
    <text evidence="4">The sequence shown here is derived from an EMBL/GenBank/DDBJ whole genome shotgun (WGS) entry which is preliminary data.</text>
</comment>
<evidence type="ECO:0008006" key="7">
    <source>
        <dbReference type="Google" id="ProtNLM"/>
    </source>
</evidence>
<keyword evidence="2" id="KW-0472">Membrane</keyword>
<dbReference type="EMBL" id="QICC01000030">
    <property type="protein sequence ID" value="RNM41670.1"/>
    <property type="molecule type" value="Genomic_DNA"/>
</dbReference>
<dbReference type="InterPro" id="IPR025098">
    <property type="entry name" value="DUF4013"/>
</dbReference>
<feature type="compositionally biased region" description="Pro residues" evidence="1">
    <location>
        <begin position="290"/>
        <end position="302"/>
    </location>
</feature>
<reference evidence="6" key="2">
    <citation type="submission" date="2018-05" db="EMBL/GenBank/DDBJ databases">
        <title>Genome Sequencing of selected type strains of the family Eggerthellaceae.</title>
        <authorList>
            <person name="Danylec N."/>
            <person name="Stoll D.A."/>
            <person name="Doetsch A."/>
            <person name="Huch M."/>
        </authorList>
    </citation>
    <scope>NUCLEOTIDE SEQUENCE [LARGE SCALE GENOMIC DNA]</scope>
    <source>
        <strain evidence="6">DSM 16107</strain>
    </source>
</reference>
<evidence type="ECO:0000256" key="2">
    <source>
        <dbReference type="SAM" id="Phobius"/>
    </source>
</evidence>
<feature type="transmembrane region" description="Helical" evidence="2">
    <location>
        <begin position="225"/>
        <end position="254"/>
    </location>
</feature>
<feature type="transmembrane region" description="Helical" evidence="2">
    <location>
        <begin position="112"/>
        <end position="142"/>
    </location>
</feature>
<reference evidence="3 5" key="1">
    <citation type="journal article" date="2018" name="Elife">
        <title>Discovery and characterization of a prevalent human gut bacterial enzyme sufficient for the inactivation of a family of plant toxins.</title>
        <authorList>
            <person name="Koppel N."/>
            <person name="Bisanz J.E."/>
            <person name="Pandelia M.E."/>
            <person name="Turnbaugh P.J."/>
            <person name="Balskus E.P."/>
        </authorList>
    </citation>
    <scope>NUCLEOTIDE SEQUENCE [LARGE SCALE GENOMIC DNA]</scope>
    <source>
        <strain evidence="3 5">DSM 16107</strain>
    </source>
</reference>
<protein>
    <recommendedName>
        <fullName evidence="7">DUF4013 domain-containing protein</fullName>
    </recommendedName>
</protein>
<dbReference type="AlphaFoldDB" id="A0A3N0IZ24"/>
<dbReference type="Pfam" id="PF13197">
    <property type="entry name" value="DUF4013"/>
    <property type="match status" value="1"/>
</dbReference>
<feature type="region of interest" description="Disordered" evidence="1">
    <location>
        <begin position="282"/>
        <end position="302"/>
    </location>
</feature>
<dbReference type="Proteomes" id="UP000253817">
    <property type="component" value="Unassembled WGS sequence"/>
</dbReference>
<feature type="transmembrane region" description="Helical" evidence="2">
    <location>
        <begin position="20"/>
        <end position="45"/>
    </location>
</feature>
<reference evidence="4" key="3">
    <citation type="journal article" date="2019" name="Microbiol. Resour. Announc.">
        <title>Draft Genome Sequences of Type Strains of Gordonibacter faecihominis, Paraeggerthella hongkongensis, Parvibacter caecicola,Slackia equolifaciens, Slackia faecicanis, and Slackia isoflavoniconvertens.</title>
        <authorList>
            <person name="Danylec N."/>
            <person name="Stoll D.A."/>
            <person name="Dotsch A."/>
            <person name="Huch M."/>
        </authorList>
    </citation>
    <scope>NUCLEOTIDE SEQUENCE</scope>
    <source>
        <strain evidence="4">DSM 16107</strain>
    </source>
</reference>
<sequence length="302" mass="33177">MQTGYFSAAWHDIKNSPGWFGKLVLLSLISLIPIFGWIVVAGYLYGWARDIAWNVHSPLPKHIFGNEDGKLYSRGFFVLVIGFVCMLAPWVLEVVWGVVTGVGTAWSGRSHGGIFLAVGLSTTIFSLVIMAAAFFATLFSWVGSMRMSVYGRLGAGFQFNKIWAMMRHDFGGLVRILGMVILLSIGIGIIASILMFFIILIGLFVGFMMTGGNMNLQASHPDAAVWGVIAATSGVVLVLVALYCVLAMVMSVFVEMMLVRALGYWTRQFDVPSWRGQDDPMPFEFAQPPTQQPPYGQPPMQG</sequence>
<feature type="transmembrane region" description="Helical" evidence="2">
    <location>
        <begin position="176"/>
        <end position="205"/>
    </location>
</feature>
<feature type="transmembrane region" description="Helical" evidence="2">
    <location>
        <begin position="71"/>
        <end position="92"/>
    </location>
</feature>
<evidence type="ECO:0000313" key="4">
    <source>
        <dbReference type="EMBL" id="RNM41670.1"/>
    </source>
</evidence>
<dbReference type="OrthoDB" id="3181212at2"/>
<keyword evidence="5" id="KW-1185">Reference proteome</keyword>
<proteinExistence type="predicted"/>
<accession>A0A3N0IZ24</accession>
<evidence type="ECO:0000313" key="5">
    <source>
        <dbReference type="Proteomes" id="UP000253817"/>
    </source>
</evidence>
<name>A0A3N0IZ24_9ACTN</name>
<dbReference type="RefSeq" id="WP_114547281.1">
    <property type="nucleotide sequence ID" value="NZ_JAJCHC010000003.1"/>
</dbReference>
<gene>
    <name evidence="3" type="ORF">C1876_13680</name>
    <name evidence="4" type="ORF">DMP09_08690</name>
</gene>
<dbReference type="Proteomes" id="UP000270112">
    <property type="component" value="Unassembled WGS sequence"/>
</dbReference>
<evidence type="ECO:0000313" key="6">
    <source>
        <dbReference type="Proteomes" id="UP000270112"/>
    </source>
</evidence>
<keyword evidence="2" id="KW-1133">Transmembrane helix</keyword>
<keyword evidence="2" id="KW-0812">Transmembrane</keyword>
<evidence type="ECO:0000313" key="3">
    <source>
        <dbReference type="EMBL" id="RDB66873.1"/>
    </source>
</evidence>